<evidence type="ECO:0000313" key="5">
    <source>
        <dbReference type="Proteomes" id="UP001428341"/>
    </source>
</evidence>
<feature type="domain" description="Reverse transcriptase/retrotransposon-derived protein RNase H-like" evidence="2">
    <location>
        <begin position="237"/>
        <end position="327"/>
    </location>
</feature>
<comment type="caution">
    <text evidence="4">The sequence shown here is derived from an EMBL/GenBank/DDBJ whole genome shotgun (WGS) entry which is preliminary data.</text>
</comment>
<organism evidence="4 5">
    <name type="scientific">Citrus x changshan-huyou</name>
    <dbReference type="NCBI Taxonomy" id="2935761"/>
    <lineage>
        <taxon>Eukaryota</taxon>
        <taxon>Viridiplantae</taxon>
        <taxon>Streptophyta</taxon>
        <taxon>Embryophyta</taxon>
        <taxon>Tracheophyta</taxon>
        <taxon>Spermatophyta</taxon>
        <taxon>Magnoliopsida</taxon>
        <taxon>eudicotyledons</taxon>
        <taxon>Gunneridae</taxon>
        <taxon>Pentapetalae</taxon>
        <taxon>rosids</taxon>
        <taxon>malvids</taxon>
        <taxon>Sapindales</taxon>
        <taxon>Rutaceae</taxon>
        <taxon>Aurantioideae</taxon>
        <taxon>Citrus</taxon>
    </lineage>
</organism>
<gene>
    <name evidence="4" type="ORF">WN944_010129</name>
</gene>
<evidence type="ECO:0000259" key="3">
    <source>
        <dbReference type="Pfam" id="PF24626"/>
    </source>
</evidence>
<dbReference type="InterPro" id="IPR050951">
    <property type="entry name" value="Retrovirus_Pol_polyprotein"/>
</dbReference>
<dbReference type="PANTHER" id="PTHR37984">
    <property type="entry name" value="PROTEIN CBG26694"/>
    <property type="match status" value="1"/>
</dbReference>
<dbReference type="SUPFAM" id="SSF53098">
    <property type="entry name" value="Ribonuclease H-like"/>
    <property type="match status" value="2"/>
</dbReference>
<dbReference type="SUPFAM" id="SSF56672">
    <property type="entry name" value="DNA/RNA polymerases"/>
    <property type="match status" value="2"/>
</dbReference>
<dbReference type="InterPro" id="IPR056924">
    <property type="entry name" value="SH3_Tf2-1"/>
</dbReference>
<dbReference type="InterPro" id="IPR043128">
    <property type="entry name" value="Rev_trsase/Diguanyl_cyclase"/>
</dbReference>
<dbReference type="Pfam" id="PF17919">
    <property type="entry name" value="RT_RNaseH_2"/>
    <property type="match status" value="2"/>
</dbReference>
<keyword evidence="1" id="KW-0511">Multifunctional enzyme</keyword>
<evidence type="ECO:0000256" key="1">
    <source>
        <dbReference type="ARBA" id="ARBA00023268"/>
    </source>
</evidence>
<evidence type="ECO:0000313" key="4">
    <source>
        <dbReference type="EMBL" id="KAK9221700.1"/>
    </source>
</evidence>
<dbReference type="GO" id="GO:0003676">
    <property type="term" value="F:nucleic acid binding"/>
    <property type="evidence" value="ECO:0007669"/>
    <property type="project" value="InterPro"/>
</dbReference>
<dbReference type="InterPro" id="IPR012337">
    <property type="entry name" value="RNaseH-like_sf"/>
</dbReference>
<evidence type="ECO:0000259" key="2">
    <source>
        <dbReference type="Pfam" id="PF17919"/>
    </source>
</evidence>
<dbReference type="Gene3D" id="3.30.420.10">
    <property type="entry name" value="Ribonuclease H-like superfamily/Ribonuclease H"/>
    <property type="match status" value="4"/>
</dbReference>
<dbReference type="GO" id="GO:0003824">
    <property type="term" value="F:catalytic activity"/>
    <property type="evidence" value="ECO:0007669"/>
    <property type="project" value="UniProtKB-KW"/>
</dbReference>
<dbReference type="Pfam" id="PF24626">
    <property type="entry name" value="SH3_Tf2-1"/>
    <property type="match status" value="1"/>
</dbReference>
<dbReference type="InterPro" id="IPR043502">
    <property type="entry name" value="DNA/RNA_pol_sf"/>
</dbReference>
<dbReference type="InterPro" id="IPR036397">
    <property type="entry name" value="RNaseH_sf"/>
</dbReference>
<dbReference type="Proteomes" id="UP001428341">
    <property type="component" value="Unassembled WGS sequence"/>
</dbReference>
<protein>
    <submittedName>
        <fullName evidence="4">Uncharacterized protein</fullName>
    </submittedName>
</protein>
<feature type="domain" description="Reverse transcriptase/retrotransposon-derived protein RNase H-like" evidence="2">
    <location>
        <begin position="529"/>
        <end position="615"/>
    </location>
</feature>
<sequence>MADEARAQKAKRIDETIRQLKENSDRHTADFSGRYNDPIGQLTKLRQSGTVQQYQEQFEALVVKTQVLSEEFYVSCFASGLCEELQNEGLGQLCSIYPNSALGTVNSELIMIVRSYQQSVGSTGNGVPLSDLIGFAPQFESQGSRLCWENLCLSVRAGTSSLGCGTGLKYLGRIISHERVTIDLENVAGMQAWPQLTSLKSLRGFLRLTRSYKRFFRDYDKISKPFTDLLKKDNFVWTSATTESFEQLRRAITTILVLAMSKVFVVECDASRSNIAVVLMQESNHISFISEAFSDKNLSLSTYEMELLEVVFAITKWRPYLVGQHFKGDCGLGRTLPLDLKSYLRNIMVLVEVIKEFKRHCTKSDEVSVGRVSAKMSTKCPWTDISMDFIKRLPISHGKDVIFVVVDRLSKYSHFIPLKHPYTALEVAQGLFNIDGTKLFMSFAYHSQIDGQIEVVNRCLEQYLRCMTGDKPKEWVCWLPMAEYWFNTNFHTSIKLTPFKAMEELHLHILPRRIISHEGVTVDLENVAATESFEQLRRAITTTLVLAMSKVFVVECDASRSNIAIVLMQELNPIAFISEAFSDKNLGLSNYEMELLEVVFAITKWRPYLVGQHFKGSCGLGRTLPLDLKSYLRNIMVLVEVIKEFKRHCTKSDEVSVGRVSAKMSTKCPWTDISMDFIKRLPISHGKDVIFVVVDRLSKYSHFIPLKHPYTALEVAQGLFNIDGTKLFMSFAYHSQIDGQIEVVNRCLEQYLRCMTGDKPKEWVCWLPMAEYWFNTNFHTSIKLTPFKAMEELHLHIENLIQSQHRIKHIADAKHTDREFKVDDLVFLGLQPFRQPSIDLRGNRKLAPKYHGHFPVQARLRQVAYKLQLPIGLAIHQVFHVLYLKNKLGSRSSLVPHLPLVDADGCFRSELVAVLDCRMVKKNNKKSQCGDQRCGRPRYGSNNACYRDEWGKLSRVPFAITHVNSSNSRHIHFMNTVTGEELNKAENPGLTKNKELATG</sequence>
<feature type="domain" description="Tf2-1-like SH3-like" evidence="3">
    <location>
        <begin position="824"/>
        <end position="886"/>
    </location>
</feature>
<accession>A0AAP0MR28</accession>
<dbReference type="PANTHER" id="PTHR37984:SF5">
    <property type="entry name" value="PROTEIN NYNRIN-LIKE"/>
    <property type="match status" value="1"/>
</dbReference>
<dbReference type="AlphaFoldDB" id="A0AAP0MR28"/>
<dbReference type="Gene3D" id="3.30.70.270">
    <property type="match status" value="1"/>
</dbReference>
<dbReference type="EMBL" id="JBCGBO010000002">
    <property type="protein sequence ID" value="KAK9221700.1"/>
    <property type="molecule type" value="Genomic_DNA"/>
</dbReference>
<dbReference type="InterPro" id="IPR041577">
    <property type="entry name" value="RT_RNaseH_2"/>
</dbReference>
<proteinExistence type="predicted"/>
<name>A0AAP0MR28_9ROSI</name>
<keyword evidence="5" id="KW-1185">Reference proteome</keyword>
<reference evidence="4 5" key="1">
    <citation type="submission" date="2024-05" db="EMBL/GenBank/DDBJ databases">
        <title>Haplotype-resolved chromosome-level genome assembly of Huyou (Citrus changshanensis).</title>
        <authorList>
            <person name="Miao C."/>
            <person name="Chen W."/>
            <person name="Wu Y."/>
            <person name="Wang L."/>
            <person name="Zhao S."/>
            <person name="Grierson D."/>
            <person name="Xu C."/>
            <person name="Chen K."/>
        </authorList>
    </citation>
    <scope>NUCLEOTIDE SEQUENCE [LARGE SCALE GENOMIC DNA]</scope>
    <source>
        <strain evidence="4">01-14</strain>
        <tissue evidence="4">Leaf</tissue>
    </source>
</reference>